<dbReference type="Gene3D" id="3.90.320.10">
    <property type="match status" value="1"/>
</dbReference>
<evidence type="ECO:0000259" key="17">
    <source>
        <dbReference type="PROSITE" id="PS51198"/>
    </source>
</evidence>
<evidence type="ECO:0000256" key="16">
    <source>
        <dbReference type="SAM" id="MobiDB-lite"/>
    </source>
</evidence>
<evidence type="ECO:0000256" key="3">
    <source>
        <dbReference type="ARBA" id="ARBA00022763"/>
    </source>
</evidence>
<evidence type="ECO:0000256" key="14">
    <source>
        <dbReference type="ARBA" id="ARBA00048988"/>
    </source>
</evidence>
<evidence type="ECO:0000256" key="15">
    <source>
        <dbReference type="PROSITE-ProRule" id="PRU00560"/>
    </source>
</evidence>
<dbReference type="RefSeq" id="WP_211871370.1">
    <property type="nucleotide sequence ID" value="NZ_JAAEDI010000031.1"/>
</dbReference>
<evidence type="ECO:0000256" key="12">
    <source>
        <dbReference type="ARBA" id="ARBA00034808"/>
    </source>
</evidence>
<protein>
    <recommendedName>
        <fullName evidence="12">DNA 3'-5' helicase</fullName>
        <ecNumber evidence="12">5.6.2.4</ecNumber>
    </recommendedName>
    <alternativeName>
        <fullName evidence="13">DNA 3'-5' helicase II</fullName>
    </alternativeName>
</protein>
<evidence type="ECO:0000256" key="7">
    <source>
        <dbReference type="ARBA" id="ARBA00022840"/>
    </source>
</evidence>
<evidence type="ECO:0000256" key="13">
    <source>
        <dbReference type="ARBA" id="ARBA00034923"/>
    </source>
</evidence>
<dbReference type="InterPro" id="IPR014016">
    <property type="entry name" value="UvrD-like_ATP-bd"/>
</dbReference>
<keyword evidence="7 15" id="KW-0067">ATP-binding</keyword>
<evidence type="ECO:0000256" key="6">
    <source>
        <dbReference type="ARBA" id="ARBA00022839"/>
    </source>
</evidence>
<dbReference type="NCBIfam" id="TIGR02784">
    <property type="entry name" value="addA_alphas"/>
    <property type="match status" value="1"/>
</dbReference>
<dbReference type="InterPro" id="IPR027417">
    <property type="entry name" value="P-loop_NTPase"/>
</dbReference>
<dbReference type="InterPro" id="IPR011335">
    <property type="entry name" value="Restrct_endonuc-II-like"/>
</dbReference>
<evidence type="ECO:0000256" key="10">
    <source>
        <dbReference type="ARBA" id="ARBA00023235"/>
    </source>
</evidence>
<keyword evidence="5 15" id="KW-0347">Helicase</keyword>
<name>A0ABS5ENL2_9PROT</name>
<feature type="region of interest" description="Disordered" evidence="16">
    <location>
        <begin position="968"/>
        <end position="1000"/>
    </location>
</feature>
<dbReference type="PANTHER" id="PTHR11070">
    <property type="entry name" value="UVRD / RECB / PCRA DNA HELICASE FAMILY MEMBER"/>
    <property type="match status" value="1"/>
</dbReference>
<keyword evidence="6" id="KW-0269">Exonuclease</keyword>
<dbReference type="InterPro" id="IPR038726">
    <property type="entry name" value="PDDEXK_AddAB-type"/>
</dbReference>
<dbReference type="Pfam" id="PF00580">
    <property type="entry name" value="UvrD-helicase"/>
    <property type="match status" value="1"/>
</dbReference>
<feature type="binding site" evidence="15">
    <location>
        <begin position="29"/>
        <end position="36"/>
    </location>
    <ligand>
        <name>ATP</name>
        <dbReference type="ChEBI" id="CHEBI:30616"/>
    </ligand>
</feature>
<organism evidence="19 20">
    <name type="scientific">Neoroseomonas terrae</name>
    <dbReference type="NCBI Taxonomy" id="424799"/>
    <lineage>
        <taxon>Bacteria</taxon>
        <taxon>Pseudomonadati</taxon>
        <taxon>Pseudomonadota</taxon>
        <taxon>Alphaproteobacteria</taxon>
        <taxon>Acetobacterales</taxon>
        <taxon>Acetobacteraceae</taxon>
        <taxon>Neoroseomonas</taxon>
    </lineage>
</organism>
<dbReference type="InterPro" id="IPR011604">
    <property type="entry name" value="PDDEXK-like_dom_sf"/>
</dbReference>
<dbReference type="Proteomes" id="UP000698752">
    <property type="component" value="Unassembled WGS sequence"/>
</dbReference>
<dbReference type="Gene3D" id="1.10.486.10">
    <property type="entry name" value="PCRA, domain 4"/>
    <property type="match status" value="1"/>
</dbReference>
<evidence type="ECO:0000256" key="2">
    <source>
        <dbReference type="ARBA" id="ARBA00022741"/>
    </source>
</evidence>
<comment type="caution">
    <text evidence="19">The sequence shown here is derived from an EMBL/GenBank/DDBJ whole genome shotgun (WGS) entry which is preliminary data.</text>
</comment>
<keyword evidence="1" id="KW-0540">Nuclease</keyword>
<dbReference type="EMBL" id="JAAEDI010000031">
    <property type="protein sequence ID" value="MBR0652616.1"/>
    <property type="molecule type" value="Genomic_DNA"/>
</dbReference>
<dbReference type="EC" id="5.6.2.4" evidence="12"/>
<dbReference type="SUPFAM" id="SSF52540">
    <property type="entry name" value="P-loop containing nucleoside triphosphate hydrolases"/>
    <property type="match status" value="1"/>
</dbReference>
<proteinExistence type="predicted"/>
<comment type="catalytic activity">
    <reaction evidence="14">
        <text>ATP + H2O = ADP + phosphate + H(+)</text>
        <dbReference type="Rhea" id="RHEA:13065"/>
        <dbReference type="ChEBI" id="CHEBI:15377"/>
        <dbReference type="ChEBI" id="CHEBI:15378"/>
        <dbReference type="ChEBI" id="CHEBI:30616"/>
        <dbReference type="ChEBI" id="CHEBI:43474"/>
        <dbReference type="ChEBI" id="CHEBI:456216"/>
        <dbReference type="EC" id="5.6.2.4"/>
    </reaction>
</comment>
<dbReference type="PROSITE" id="PS51217">
    <property type="entry name" value="UVRD_HELICASE_CTER"/>
    <property type="match status" value="1"/>
</dbReference>
<reference evidence="20" key="1">
    <citation type="journal article" date="2021" name="Syst. Appl. Microbiol.">
        <title>Roseomonas hellenica sp. nov., isolated from roots of wild-growing Alkanna tinctoria.</title>
        <authorList>
            <person name="Rat A."/>
            <person name="Naranjo H.D."/>
            <person name="Lebbe L."/>
            <person name="Cnockaert M."/>
            <person name="Krigas N."/>
            <person name="Grigoriadou K."/>
            <person name="Maloupa E."/>
            <person name="Willems A."/>
        </authorList>
    </citation>
    <scope>NUCLEOTIDE SEQUENCE [LARGE SCALE GENOMIC DNA]</scope>
    <source>
        <strain evidence="20">LMG 31159</strain>
    </source>
</reference>
<dbReference type="Gene3D" id="3.30.160.800">
    <property type="match status" value="1"/>
</dbReference>
<dbReference type="PANTHER" id="PTHR11070:SF2">
    <property type="entry name" value="ATP-DEPENDENT DNA HELICASE SRS2"/>
    <property type="match status" value="1"/>
</dbReference>
<feature type="domain" description="UvrD-like helicase C-terminal" evidence="18">
    <location>
        <begin position="511"/>
        <end position="808"/>
    </location>
</feature>
<dbReference type="InterPro" id="IPR014151">
    <property type="entry name" value="DNA_helicase_AddA"/>
</dbReference>
<gene>
    <name evidence="19" type="primary">addA</name>
    <name evidence="19" type="ORF">GXW78_23365</name>
</gene>
<dbReference type="Pfam" id="PF12705">
    <property type="entry name" value="PDDEXK_1"/>
    <property type="match status" value="1"/>
</dbReference>
<accession>A0ABS5ENL2</accession>
<evidence type="ECO:0000256" key="4">
    <source>
        <dbReference type="ARBA" id="ARBA00022801"/>
    </source>
</evidence>
<dbReference type="SUPFAM" id="SSF52980">
    <property type="entry name" value="Restriction endonuclease-like"/>
    <property type="match status" value="1"/>
</dbReference>
<dbReference type="Pfam" id="PF13361">
    <property type="entry name" value="UvrD_C"/>
    <property type="match status" value="1"/>
</dbReference>
<evidence type="ECO:0000313" key="20">
    <source>
        <dbReference type="Proteomes" id="UP000698752"/>
    </source>
</evidence>
<dbReference type="InterPro" id="IPR000212">
    <property type="entry name" value="DNA_helicase_UvrD/REP"/>
</dbReference>
<dbReference type="PROSITE" id="PS51198">
    <property type="entry name" value="UVRD_HELICASE_ATP_BIND"/>
    <property type="match status" value="1"/>
</dbReference>
<dbReference type="Gene3D" id="3.40.50.300">
    <property type="entry name" value="P-loop containing nucleotide triphosphate hydrolases"/>
    <property type="match status" value="3"/>
</dbReference>
<dbReference type="GO" id="GO:0004386">
    <property type="term" value="F:helicase activity"/>
    <property type="evidence" value="ECO:0007669"/>
    <property type="project" value="UniProtKB-KW"/>
</dbReference>
<evidence type="ECO:0000256" key="8">
    <source>
        <dbReference type="ARBA" id="ARBA00023125"/>
    </source>
</evidence>
<keyword evidence="20" id="KW-1185">Reference proteome</keyword>
<keyword evidence="4 15" id="KW-0378">Hydrolase</keyword>
<feature type="domain" description="UvrD-like helicase ATP-binding" evidence="17">
    <location>
        <begin position="8"/>
        <end position="487"/>
    </location>
</feature>
<keyword evidence="10" id="KW-0413">Isomerase</keyword>
<keyword evidence="8" id="KW-0238">DNA-binding</keyword>
<evidence type="ECO:0000256" key="1">
    <source>
        <dbReference type="ARBA" id="ARBA00022722"/>
    </source>
</evidence>
<keyword evidence="9" id="KW-0234">DNA repair</keyword>
<keyword evidence="3" id="KW-0227">DNA damage</keyword>
<evidence type="ECO:0000256" key="5">
    <source>
        <dbReference type="ARBA" id="ARBA00022806"/>
    </source>
</evidence>
<comment type="catalytic activity">
    <reaction evidence="11">
        <text>Couples ATP hydrolysis with the unwinding of duplex DNA by translocating in the 3'-5' direction.</text>
        <dbReference type="EC" id="5.6.2.4"/>
    </reaction>
</comment>
<evidence type="ECO:0000313" key="19">
    <source>
        <dbReference type="EMBL" id="MBR0652616.1"/>
    </source>
</evidence>
<sequence>MNAPASPRARAEAAQSRASDPAASAWVEASAGSGKTKLLTDRVLRLLLAGVEPGRILCLTFTKAAAAEMATRLARALGGWATAEDAALAQTLAALTGRVPDAQELLAARALFVRVLEQPGGMRISTIHAFAQSLLRAFPLEAGLAPQFAVVEEQEARSMLAREREAVLAAAPDRVALENLARLVPPTRFAEVVGTLAQDRGRLLRAVESRQGIAGLEPALARKLGLTGESREDALICAACDVDAAPLLGIARRLGQSGNEKTDQRNAERMAEWLTLDIAGRAARWGDWKSVFLTAEEAVRKTLVTKDKRIAAQYEELVAAMQAEGERLAAVQEARAACRLLAATIALLSIGAPVLQRYDAAKRRAGMLDYDDLIRGAERLLDDPGSAWVLFKLDGGLDHVLLDEAQDSNPDQWGIVRALTSEFFAGIGAREAGRTIFAVGDEKQSIYRFQGADAEGFARERAHYAGTVPQEVQEFRPVTLDVSFRSTAPVLALVDAVFAEGSAREGVVGGDDPLRHFADRAGHAGEVELWPLLTTTDAAEPPPWAPPDAPVDAEGAPQRLAALLAQRIHHMIATGTLPARVEEGREAEQPRGRRVRAGDILVLVRARARGGFVPALVRALKDLRIPVGGVDRMVLADQIAVQDMLALADVLLLPEDDLSLAALLKSPLVGLEEDELLALAQPREGSLWAALAAHRGGEARVGRVADWLDALLRRADFATPHALFAGVLGAPGPLDARAGRARMLARLGPDAADPLDEFLNAALEHERAHAPSLQGFVQQLRQGGAEVKREAEGAGDAVRIMTVHGAKGLQAPIVILPDTTAEPTDRTTLRWLDGDLPVWAPRKEGFDAGALAERRQQDQAADARERHRLLYVALTRAEDRILVCGWQGQKKVPDGSWYRLVERGFERLGAPAEPFDPTTFGGAGDLFPPDATQRRLGGAQTLPARPEPPPRARVAAAALPDWAYRPAPREAPEGAVAPSALPGEEETPAAPPRPADDPRGLRFRRGRLVHALLQHLPDHPPAERATMARRFLARPGHGLEEAEREAVLAEVLALLADPMLAAALGADSLAEAPLAGRVGGTLIAGQVDRLLVTPDRVLVLDYKTNRPPPAAPEAVAPLYLRQMAAYRALLRAAFPGRRVECALVWTYGARVMPLPDTLLDRHAPV</sequence>
<dbReference type="InterPro" id="IPR014017">
    <property type="entry name" value="DNA_helicase_UvrD-like_C"/>
</dbReference>
<evidence type="ECO:0000256" key="9">
    <source>
        <dbReference type="ARBA" id="ARBA00023204"/>
    </source>
</evidence>
<keyword evidence="2 15" id="KW-0547">Nucleotide-binding</keyword>
<evidence type="ECO:0000256" key="11">
    <source>
        <dbReference type="ARBA" id="ARBA00034617"/>
    </source>
</evidence>
<evidence type="ECO:0000259" key="18">
    <source>
        <dbReference type="PROSITE" id="PS51217"/>
    </source>
</evidence>